<evidence type="ECO:0000313" key="15">
    <source>
        <dbReference type="Proteomes" id="UP001168575"/>
    </source>
</evidence>
<comment type="subcellular location">
    <subcellularLocation>
        <location evidence="12">Cytoplasm</location>
    </subcellularLocation>
</comment>
<feature type="active site" evidence="12">
    <location>
        <position position="200"/>
    </location>
</feature>
<keyword evidence="8 12" id="KW-0460">Magnesium</keyword>
<keyword evidence="6 12" id="KW-0418">Kinase</keyword>
<dbReference type="HAMAP" id="MF_00583_B">
    <property type="entry name" value="RibP_PPkinase_B"/>
    <property type="match status" value="1"/>
</dbReference>
<dbReference type="InterPro" id="IPR000836">
    <property type="entry name" value="PRTase_dom"/>
</dbReference>
<evidence type="ECO:0000256" key="11">
    <source>
        <dbReference type="ARBA" id="ARBA00061444"/>
    </source>
</evidence>
<evidence type="ECO:0000259" key="13">
    <source>
        <dbReference type="Pfam" id="PF13793"/>
    </source>
</evidence>
<evidence type="ECO:0000256" key="8">
    <source>
        <dbReference type="ARBA" id="ARBA00022842"/>
    </source>
</evidence>
<feature type="binding site" evidence="12">
    <location>
        <position position="135"/>
    </location>
    <ligand>
        <name>Mg(2+)</name>
        <dbReference type="ChEBI" id="CHEBI:18420"/>
    </ligand>
</feature>
<dbReference type="Pfam" id="PF13793">
    <property type="entry name" value="Pribosyltran_N"/>
    <property type="match status" value="1"/>
</dbReference>
<comment type="catalytic activity">
    <reaction evidence="9 12">
        <text>D-ribose 5-phosphate + ATP = 5-phospho-alpha-D-ribose 1-diphosphate + AMP + H(+)</text>
        <dbReference type="Rhea" id="RHEA:15609"/>
        <dbReference type="ChEBI" id="CHEBI:15378"/>
        <dbReference type="ChEBI" id="CHEBI:30616"/>
        <dbReference type="ChEBI" id="CHEBI:58017"/>
        <dbReference type="ChEBI" id="CHEBI:78346"/>
        <dbReference type="ChEBI" id="CHEBI:456215"/>
        <dbReference type="EC" id="2.7.6.1"/>
    </reaction>
</comment>
<keyword evidence="12" id="KW-0963">Cytoplasm</keyword>
<dbReference type="NCBIfam" id="NF002320">
    <property type="entry name" value="PRK01259.1"/>
    <property type="match status" value="1"/>
</dbReference>
<dbReference type="GO" id="GO:0006164">
    <property type="term" value="P:purine nucleotide biosynthetic process"/>
    <property type="evidence" value="ECO:0007669"/>
    <property type="project" value="TreeGrafter"/>
</dbReference>
<feature type="binding site" evidence="12">
    <location>
        <position position="202"/>
    </location>
    <ligand>
        <name>D-ribose 5-phosphate</name>
        <dbReference type="ChEBI" id="CHEBI:78346"/>
    </ligand>
</feature>
<dbReference type="GO" id="GO:0005524">
    <property type="term" value="F:ATP binding"/>
    <property type="evidence" value="ECO:0007669"/>
    <property type="project" value="UniProtKB-KW"/>
</dbReference>
<name>A0AA43RLT7_9ACTN</name>
<feature type="binding site" evidence="12">
    <location>
        <begin position="101"/>
        <end position="102"/>
    </location>
    <ligand>
        <name>ATP</name>
        <dbReference type="ChEBI" id="CHEBI:30616"/>
    </ligand>
</feature>
<accession>A0AA43RLT7</accession>
<dbReference type="Gene3D" id="3.40.50.2020">
    <property type="match status" value="2"/>
</dbReference>
<comment type="similarity">
    <text evidence="11 12">Belongs to the ribose-phosphate pyrophosphokinase family. Class I subfamily.</text>
</comment>
<comment type="subunit">
    <text evidence="12">Homohexamer.</text>
</comment>
<dbReference type="AlphaFoldDB" id="A0AA43RLT7"/>
<dbReference type="SUPFAM" id="SSF53271">
    <property type="entry name" value="PRTase-like"/>
    <property type="match status" value="1"/>
</dbReference>
<evidence type="ECO:0000256" key="12">
    <source>
        <dbReference type="HAMAP-Rule" id="MF_00583"/>
    </source>
</evidence>
<gene>
    <name evidence="12" type="primary">prs</name>
    <name evidence="14" type="ORF">Q3982_04135</name>
</gene>
<dbReference type="FunFam" id="3.40.50.2020:FF:000001">
    <property type="entry name" value="Ribose-phosphate pyrophosphokinase"/>
    <property type="match status" value="1"/>
</dbReference>
<dbReference type="GO" id="GO:0006015">
    <property type="term" value="P:5-phosphoribose 1-diphosphate biosynthetic process"/>
    <property type="evidence" value="ECO:0007669"/>
    <property type="project" value="UniProtKB-UniRule"/>
</dbReference>
<dbReference type="GO" id="GO:0002189">
    <property type="term" value="C:ribose phosphate diphosphokinase complex"/>
    <property type="evidence" value="ECO:0007669"/>
    <property type="project" value="TreeGrafter"/>
</dbReference>
<evidence type="ECO:0000256" key="1">
    <source>
        <dbReference type="ARBA" id="ARBA00004996"/>
    </source>
</evidence>
<sequence>MTEMKKTMGIFSGSVYPELAEEIARNLGVELGNVKLEKFANGEIYARYLESIRGTDVFIVQSVAGAHINDALMELLIMADAAKRASARTVTAVVTHYGYARQDRKAAAREPITAKLVADLMTASGIQRVMTIDLHQNQIQGFFNFPVDHLTGLPILVDYFKAKGFSDDEQICIVSPDVGRAKAAKKFCDMMDADLAIMHKGRPGHNKAEITALIGDVKDKICIINDDMIDTAGTIVAASETLKAKGAKEIYICCTHPVLSGPAFERLENSPVKEVVCCNTIPVPEEKLTGKIKLVSVAPLFARAISNVYNNGSVSTLFDPDFAL</sequence>
<proteinExistence type="inferred from homology"/>
<evidence type="ECO:0000256" key="3">
    <source>
        <dbReference type="ARBA" id="ARBA00022723"/>
    </source>
</evidence>
<keyword evidence="2 12" id="KW-0808">Transferase</keyword>
<keyword evidence="5 12" id="KW-0547">Nucleotide-binding</keyword>
<keyword evidence="3 12" id="KW-0479">Metal-binding</keyword>
<evidence type="ECO:0000256" key="5">
    <source>
        <dbReference type="ARBA" id="ARBA00022741"/>
    </source>
</evidence>
<keyword evidence="15" id="KW-1185">Reference proteome</keyword>
<feature type="binding site" evidence="12">
    <location>
        <begin position="41"/>
        <end position="43"/>
    </location>
    <ligand>
        <name>ATP</name>
        <dbReference type="ChEBI" id="CHEBI:30616"/>
    </ligand>
</feature>
<dbReference type="GO" id="GO:0005737">
    <property type="term" value="C:cytoplasm"/>
    <property type="evidence" value="ECO:0007669"/>
    <property type="project" value="UniProtKB-SubCell"/>
</dbReference>
<dbReference type="GO" id="GO:0000287">
    <property type="term" value="F:magnesium ion binding"/>
    <property type="evidence" value="ECO:0007669"/>
    <property type="project" value="UniProtKB-UniRule"/>
</dbReference>
<evidence type="ECO:0000256" key="4">
    <source>
        <dbReference type="ARBA" id="ARBA00022727"/>
    </source>
</evidence>
<dbReference type="GO" id="GO:0016301">
    <property type="term" value="F:kinase activity"/>
    <property type="evidence" value="ECO:0007669"/>
    <property type="project" value="UniProtKB-KW"/>
</dbReference>
<dbReference type="EC" id="2.7.6.1" evidence="12"/>
<dbReference type="EMBL" id="JAUMVS010000055">
    <property type="protein sequence ID" value="MDO4841847.1"/>
    <property type="molecule type" value="Genomic_DNA"/>
</dbReference>
<comment type="cofactor">
    <cofactor evidence="12">
        <name>Mg(2+)</name>
        <dbReference type="ChEBI" id="CHEBI:18420"/>
    </cofactor>
    <text evidence="12">Binds 2 Mg(2+) ions per subunit.</text>
</comment>
<dbReference type="SMART" id="SM01400">
    <property type="entry name" value="Pribosyltran_N"/>
    <property type="match status" value="1"/>
</dbReference>
<dbReference type="InterPro" id="IPR037515">
    <property type="entry name" value="Rib-P_diPkinase_bac"/>
</dbReference>
<dbReference type="GO" id="GO:0004749">
    <property type="term" value="F:ribose phosphate diphosphokinase activity"/>
    <property type="evidence" value="ECO:0007669"/>
    <property type="project" value="UniProtKB-UniRule"/>
</dbReference>
<evidence type="ECO:0000256" key="9">
    <source>
        <dbReference type="ARBA" id="ARBA00049535"/>
    </source>
</evidence>
<dbReference type="Pfam" id="PF14572">
    <property type="entry name" value="Pribosyl_synth"/>
    <property type="match status" value="1"/>
</dbReference>
<dbReference type="CDD" id="cd06223">
    <property type="entry name" value="PRTases_typeI"/>
    <property type="match status" value="1"/>
</dbReference>
<evidence type="ECO:0000256" key="7">
    <source>
        <dbReference type="ARBA" id="ARBA00022840"/>
    </source>
</evidence>
<organism evidence="14 15">
    <name type="scientific">Phoenicibacter congonensis</name>
    <dbReference type="NCBI Taxonomy" id="1944646"/>
    <lineage>
        <taxon>Bacteria</taxon>
        <taxon>Bacillati</taxon>
        <taxon>Actinomycetota</taxon>
        <taxon>Coriobacteriia</taxon>
        <taxon>Eggerthellales</taxon>
        <taxon>Eggerthellaceae</taxon>
        <taxon>Phoenicibacter</taxon>
    </lineage>
</organism>
<dbReference type="Proteomes" id="UP001168575">
    <property type="component" value="Unassembled WGS sequence"/>
</dbReference>
<reference evidence="14" key="1">
    <citation type="submission" date="2023-07" db="EMBL/GenBank/DDBJ databases">
        <title>Between Cages and Wild: Unraveling the Impact of Captivity on Animal Microbiomes and Antimicrobial Resistance.</title>
        <authorList>
            <person name="Schmartz G.P."/>
            <person name="Rehner J."/>
            <person name="Schuff M.J."/>
            <person name="Becker S.L."/>
            <person name="Kravczyk M."/>
            <person name="Gurevich A."/>
            <person name="Francke R."/>
            <person name="Mueller R."/>
            <person name="Keller V."/>
            <person name="Keller A."/>
        </authorList>
    </citation>
    <scope>NUCLEOTIDE SEQUENCE</scope>
    <source>
        <strain evidence="14">S12M_St_49</strain>
    </source>
</reference>
<keyword evidence="4 12" id="KW-0545">Nucleotide biosynthesis</keyword>
<dbReference type="PANTHER" id="PTHR10210">
    <property type="entry name" value="RIBOSE-PHOSPHATE DIPHOSPHOKINASE FAMILY MEMBER"/>
    <property type="match status" value="1"/>
</dbReference>
<dbReference type="PANTHER" id="PTHR10210:SF41">
    <property type="entry name" value="RIBOSE-PHOSPHATE PYROPHOSPHOKINASE 1, CHLOROPLASTIC"/>
    <property type="match status" value="1"/>
</dbReference>
<evidence type="ECO:0000313" key="14">
    <source>
        <dbReference type="EMBL" id="MDO4841847.1"/>
    </source>
</evidence>
<feature type="binding site" evidence="12">
    <location>
        <begin position="230"/>
        <end position="234"/>
    </location>
    <ligand>
        <name>D-ribose 5-phosphate</name>
        <dbReference type="ChEBI" id="CHEBI:78346"/>
    </ligand>
</feature>
<evidence type="ECO:0000256" key="2">
    <source>
        <dbReference type="ARBA" id="ARBA00022679"/>
    </source>
</evidence>
<feature type="binding site" evidence="12">
    <location>
        <position position="177"/>
    </location>
    <ligand>
        <name>Mg(2+)</name>
        <dbReference type="ChEBI" id="CHEBI:18420"/>
    </ligand>
</feature>
<comment type="caution">
    <text evidence="14">The sequence shown here is derived from an EMBL/GenBank/DDBJ whole genome shotgun (WGS) entry which is preliminary data.</text>
</comment>
<protein>
    <recommendedName>
        <fullName evidence="12">Ribose-phosphate pyrophosphokinase</fullName>
        <shortName evidence="12">RPPK</shortName>
        <ecNumber evidence="12">2.7.6.1</ecNumber>
    </recommendedName>
    <alternativeName>
        <fullName evidence="12">5-phospho-D-ribosyl alpha-1-diphosphate synthase</fullName>
    </alternativeName>
    <alternativeName>
        <fullName evidence="12">Phosphoribosyl diphosphate synthase</fullName>
    </alternativeName>
    <alternativeName>
        <fullName evidence="12">Phosphoribosyl pyrophosphate synthase</fullName>
        <shortName evidence="12">P-Rib-PP synthase</shortName>
        <shortName evidence="12">PRPP synthase</shortName>
        <shortName evidence="12">PRPPase</shortName>
    </alternativeName>
</protein>
<dbReference type="InterPro" id="IPR005946">
    <property type="entry name" value="Rib-P_diPkinase"/>
</dbReference>
<dbReference type="InterPro" id="IPR029057">
    <property type="entry name" value="PRTase-like"/>
</dbReference>
<dbReference type="NCBIfam" id="TIGR01251">
    <property type="entry name" value="ribP_PPkin"/>
    <property type="match status" value="1"/>
</dbReference>
<comment type="function">
    <text evidence="10 12">Involved in the biosynthesis of the central metabolite phospho-alpha-D-ribosyl-1-pyrophosphate (PRPP) via the transfer of pyrophosphoryl group from ATP to 1-hydroxyl of ribose-5-phosphate (Rib-5-P).</text>
</comment>
<evidence type="ECO:0000256" key="6">
    <source>
        <dbReference type="ARBA" id="ARBA00022777"/>
    </source>
</evidence>
<feature type="binding site" evidence="12">
    <location>
        <position position="226"/>
    </location>
    <ligand>
        <name>D-ribose 5-phosphate</name>
        <dbReference type="ChEBI" id="CHEBI:78346"/>
    </ligand>
</feature>
<dbReference type="FunFam" id="3.40.50.2020:FF:000002">
    <property type="entry name" value="Ribose-phosphate pyrophosphokinase"/>
    <property type="match status" value="1"/>
</dbReference>
<feature type="domain" description="Ribose-phosphate pyrophosphokinase N-terminal" evidence="13">
    <location>
        <begin position="8"/>
        <end position="125"/>
    </location>
</feature>
<dbReference type="InterPro" id="IPR029099">
    <property type="entry name" value="Pribosyltran_N"/>
</dbReference>
<comment type="pathway">
    <text evidence="1 12">Metabolic intermediate biosynthesis; 5-phospho-alpha-D-ribose 1-diphosphate biosynthesis; 5-phospho-alpha-D-ribose 1-diphosphate from D-ribose 5-phosphate (route I): step 1/1.</text>
</comment>
<keyword evidence="7 12" id="KW-0067">ATP-binding</keyword>
<evidence type="ECO:0000256" key="10">
    <source>
        <dbReference type="ARBA" id="ARBA00054914"/>
    </source>
</evidence>